<keyword evidence="2" id="KW-1185">Reference proteome</keyword>
<gene>
    <name evidence="1" type="ORF">PENTCL1PPCAC_20055</name>
</gene>
<protein>
    <submittedName>
        <fullName evidence="1">Uncharacterized protein</fullName>
    </submittedName>
</protein>
<name>A0AAV5TTQ7_9BILA</name>
<comment type="caution">
    <text evidence="1">The sequence shown here is derived from an EMBL/GenBank/DDBJ whole genome shotgun (WGS) entry which is preliminary data.</text>
</comment>
<accession>A0AAV5TTQ7</accession>
<evidence type="ECO:0000313" key="1">
    <source>
        <dbReference type="EMBL" id="GMS97880.1"/>
    </source>
</evidence>
<proteinExistence type="predicted"/>
<organism evidence="1 2">
    <name type="scientific">Pristionchus entomophagus</name>
    <dbReference type="NCBI Taxonomy" id="358040"/>
    <lineage>
        <taxon>Eukaryota</taxon>
        <taxon>Metazoa</taxon>
        <taxon>Ecdysozoa</taxon>
        <taxon>Nematoda</taxon>
        <taxon>Chromadorea</taxon>
        <taxon>Rhabditida</taxon>
        <taxon>Rhabditina</taxon>
        <taxon>Diplogasteromorpha</taxon>
        <taxon>Diplogasteroidea</taxon>
        <taxon>Neodiplogasteridae</taxon>
        <taxon>Pristionchus</taxon>
    </lineage>
</organism>
<sequence length="85" mass="9950">CRQPTFIISNENTVIVGTRRGEIHCLDTQMKLLFLVETREESINYLKFDDNDFNFMWVGYGSGEKRMNPLESAKIESQENVEDEE</sequence>
<dbReference type="AlphaFoldDB" id="A0AAV5TTQ7"/>
<feature type="non-terminal residue" evidence="1">
    <location>
        <position position="1"/>
    </location>
</feature>
<evidence type="ECO:0000313" key="2">
    <source>
        <dbReference type="Proteomes" id="UP001432027"/>
    </source>
</evidence>
<reference evidence="1" key="1">
    <citation type="submission" date="2023-10" db="EMBL/GenBank/DDBJ databases">
        <title>Genome assembly of Pristionchus species.</title>
        <authorList>
            <person name="Yoshida K."/>
            <person name="Sommer R.J."/>
        </authorList>
    </citation>
    <scope>NUCLEOTIDE SEQUENCE</scope>
    <source>
        <strain evidence="1">RS0144</strain>
    </source>
</reference>
<dbReference type="Proteomes" id="UP001432027">
    <property type="component" value="Unassembled WGS sequence"/>
</dbReference>
<feature type="non-terminal residue" evidence="1">
    <location>
        <position position="85"/>
    </location>
</feature>
<dbReference type="EMBL" id="BTSX01000004">
    <property type="protein sequence ID" value="GMS97880.1"/>
    <property type="molecule type" value="Genomic_DNA"/>
</dbReference>